<feature type="transmembrane region" description="Helical" evidence="6">
    <location>
        <begin position="67"/>
        <end position="87"/>
    </location>
</feature>
<evidence type="ECO:0000256" key="4">
    <source>
        <dbReference type="ARBA" id="ARBA00022989"/>
    </source>
</evidence>
<keyword evidence="8" id="KW-1185">Reference proteome</keyword>
<evidence type="ECO:0000256" key="5">
    <source>
        <dbReference type="ARBA" id="ARBA00023136"/>
    </source>
</evidence>
<dbReference type="PANTHER" id="PTHR30086:SF20">
    <property type="entry name" value="ARGININE EXPORTER PROTEIN ARGO-RELATED"/>
    <property type="match status" value="1"/>
</dbReference>
<evidence type="ECO:0000256" key="1">
    <source>
        <dbReference type="ARBA" id="ARBA00004651"/>
    </source>
</evidence>
<dbReference type="Proteomes" id="UP001589813">
    <property type="component" value="Unassembled WGS sequence"/>
</dbReference>
<comment type="subcellular location">
    <subcellularLocation>
        <location evidence="1">Cell membrane</location>
        <topology evidence="1">Multi-pass membrane protein</topology>
    </subcellularLocation>
</comment>
<evidence type="ECO:0000256" key="6">
    <source>
        <dbReference type="SAM" id="Phobius"/>
    </source>
</evidence>
<keyword evidence="4 6" id="KW-1133">Transmembrane helix</keyword>
<evidence type="ECO:0000256" key="3">
    <source>
        <dbReference type="ARBA" id="ARBA00022692"/>
    </source>
</evidence>
<protein>
    <submittedName>
        <fullName evidence="7">LysE/ArgO family amino acid transporter</fullName>
    </submittedName>
</protein>
<evidence type="ECO:0000313" key="7">
    <source>
        <dbReference type="EMBL" id="MFC0049383.1"/>
    </source>
</evidence>
<feature type="transmembrane region" description="Helical" evidence="6">
    <location>
        <begin position="36"/>
        <end position="60"/>
    </location>
</feature>
<accession>A0ABV6BES9</accession>
<gene>
    <name evidence="7" type="ORF">ACFFJP_13890</name>
</gene>
<evidence type="ECO:0000256" key="2">
    <source>
        <dbReference type="ARBA" id="ARBA00022475"/>
    </source>
</evidence>
<proteinExistence type="predicted"/>
<dbReference type="Pfam" id="PF01810">
    <property type="entry name" value="LysE"/>
    <property type="match status" value="1"/>
</dbReference>
<sequence length="198" mass="20990">MWSFFTGFSVGLSLIVAIGGQNIWVLSQSMAGANRLVIATVCIVCDALLIVAGVSSIATLQQWIPPLVPLLTVAGVLLLLYLAYGAAKRAWQGNSGLQTDVQVQLQSTGKTALTALAITLLNPHVYLDTVVLLGSLGNAQPSPFWFTVGACLASFCWFSALTGFAPKLKLLLSSPLRWRLFDGSVALMLSLIAVKLAL</sequence>
<feature type="transmembrane region" description="Helical" evidence="6">
    <location>
        <begin position="144"/>
        <end position="166"/>
    </location>
</feature>
<keyword evidence="2" id="KW-1003">Cell membrane</keyword>
<dbReference type="InterPro" id="IPR001123">
    <property type="entry name" value="LeuE-type"/>
</dbReference>
<dbReference type="PANTHER" id="PTHR30086">
    <property type="entry name" value="ARGININE EXPORTER PROTEIN ARGO"/>
    <property type="match status" value="1"/>
</dbReference>
<keyword evidence="5 6" id="KW-0472">Membrane</keyword>
<name>A0ABV6BES9_9GAMM</name>
<dbReference type="EMBL" id="JBHLXP010000003">
    <property type="protein sequence ID" value="MFC0049383.1"/>
    <property type="molecule type" value="Genomic_DNA"/>
</dbReference>
<organism evidence="7 8">
    <name type="scientific">Rheinheimera tilapiae</name>
    <dbReference type="NCBI Taxonomy" id="875043"/>
    <lineage>
        <taxon>Bacteria</taxon>
        <taxon>Pseudomonadati</taxon>
        <taxon>Pseudomonadota</taxon>
        <taxon>Gammaproteobacteria</taxon>
        <taxon>Chromatiales</taxon>
        <taxon>Chromatiaceae</taxon>
        <taxon>Rheinheimera</taxon>
    </lineage>
</organism>
<reference evidence="7 8" key="1">
    <citation type="submission" date="2024-09" db="EMBL/GenBank/DDBJ databases">
        <authorList>
            <person name="Sun Q."/>
            <person name="Mori K."/>
        </authorList>
    </citation>
    <scope>NUCLEOTIDE SEQUENCE [LARGE SCALE GENOMIC DNA]</scope>
    <source>
        <strain evidence="7 8">KCTC 23315</strain>
    </source>
</reference>
<comment type="caution">
    <text evidence="7">The sequence shown here is derived from an EMBL/GenBank/DDBJ whole genome shotgun (WGS) entry which is preliminary data.</text>
</comment>
<keyword evidence="3 6" id="KW-0812">Transmembrane</keyword>
<dbReference type="RefSeq" id="WP_377245107.1">
    <property type="nucleotide sequence ID" value="NZ_JBHLXP010000003.1"/>
</dbReference>
<evidence type="ECO:0000313" key="8">
    <source>
        <dbReference type="Proteomes" id="UP001589813"/>
    </source>
</evidence>